<dbReference type="SUPFAM" id="SSF46785">
    <property type="entry name" value="Winged helix' DNA-binding domain"/>
    <property type="match status" value="2"/>
</dbReference>
<sequence>MARLANTIEAILYLKAQPLKIAQIAEFARCDKDSAEEGLIELMSEYAHREGALEIAETEEGYALQLREVFKPLVDSIVPLDIGLGALRTLAAIALRGPIAQNELVELRGSGVYQHVPDLVEQGFIKKRRQSDGRSSWLQITEKFYQHFEIDKLPEITNLRLPKPIEEESQAEGKAKSKKESKKESTAEAIEEAIEETIEEAAPEKVAPFNEEDERTEAHYNAEEIAVLSGAVEPSGGSLLSDTVLEQVTNASESEYFDVQQSVEQSVELSVEQSLEDTSEVVEPTK</sequence>
<organism evidence="6 7">
    <name type="scientific">Phormidesmis priestleyi Ana</name>
    <dbReference type="NCBI Taxonomy" id="1666911"/>
    <lineage>
        <taxon>Bacteria</taxon>
        <taxon>Bacillati</taxon>
        <taxon>Cyanobacteriota</taxon>
        <taxon>Cyanophyceae</taxon>
        <taxon>Leptolyngbyales</taxon>
        <taxon>Leptolyngbyaceae</taxon>
        <taxon>Phormidesmis</taxon>
    </lineage>
</organism>
<dbReference type="Proteomes" id="UP000050465">
    <property type="component" value="Unassembled WGS sequence"/>
</dbReference>
<feature type="region of interest" description="Disordered" evidence="5">
    <location>
        <begin position="161"/>
        <end position="216"/>
    </location>
</feature>
<dbReference type="Pfam" id="PF04079">
    <property type="entry name" value="SMC_ScpB"/>
    <property type="match status" value="1"/>
</dbReference>
<accession>A0A0P7ZZB0</accession>
<dbReference type="GO" id="GO:0051301">
    <property type="term" value="P:cell division"/>
    <property type="evidence" value="ECO:0007669"/>
    <property type="project" value="UniProtKB-KW"/>
</dbReference>
<dbReference type="PATRIC" id="fig|1666911.3.peg.4086"/>
<dbReference type="InterPro" id="IPR036388">
    <property type="entry name" value="WH-like_DNA-bd_sf"/>
</dbReference>
<dbReference type="PANTHER" id="PTHR34298:SF2">
    <property type="entry name" value="SEGREGATION AND CONDENSATION PROTEIN B"/>
    <property type="match status" value="1"/>
</dbReference>
<reference evidence="6 7" key="1">
    <citation type="submission" date="2015-09" db="EMBL/GenBank/DDBJ databases">
        <title>Identification and resolution of microdiversity through metagenomic sequencing of parallel consortia.</title>
        <authorList>
            <person name="Nelson W.C."/>
            <person name="Romine M.F."/>
            <person name="Lindemann S.R."/>
        </authorList>
    </citation>
    <scope>NUCLEOTIDE SEQUENCE [LARGE SCALE GENOMIC DNA]</scope>
    <source>
        <strain evidence="6">Ana</strain>
    </source>
</reference>
<feature type="compositionally biased region" description="Basic and acidic residues" evidence="5">
    <location>
        <begin position="163"/>
        <end position="175"/>
    </location>
</feature>
<evidence type="ECO:0000256" key="5">
    <source>
        <dbReference type="SAM" id="MobiDB-lite"/>
    </source>
</evidence>
<comment type="caution">
    <text evidence="6">The sequence shown here is derived from an EMBL/GenBank/DDBJ whole genome shotgun (WGS) entry which is preliminary data.</text>
</comment>
<evidence type="ECO:0000256" key="1">
    <source>
        <dbReference type="ARBA" id="ARBA00022490"/>
    </source>
</evidence>
<protein>
    <submittedName>
        <fullName evidence="6">Segregation and condensation protein ScpB</fullName>
    </submittedName>
</protein>
<keyword evidence="1" id="KW-0963">Cytoplasm</keyword>
<evidence type="ECO:0000256" key="4">
    <source>
        <dbReference type="ARBA" id="ARBA00023306"/>
    </source>
</evidence>
<keyword evidence="4" id="KW-0131">Cell cycle</keyword>
<evidence type="ECO:0000256" key="2">
    <source>
        <dbReference type="ARBA" id="ARBA00022618"/>
    </source>
</evidence>
<dbReference type="Gene3D" id="1.10.10.10">
    <property type="entry name" value="Winged helix-like DNA-binding domain superfamily/Winged helix DNA-binding domain"/>
    <property type="match status" value="2"/>
</dbReference>
<dbReference type="NCBIfam" id="TIGR00281">
    <property type="entry name" value="SMC-Scp complex subunit ScpB"/>
    <property type="match status" value="1"/>
</dbReference>
<evidence type="ECO:0000256" key="3">
    <source>
        <dbReference type="ARBA" id="ARBA00022829"/>
    </source>
</evidence>
<dbReference type="EMBL" id="LJZR01000009">
    <property type="protein sequence ID" value="KPQ35929.1"/>
    <property type="molecule type" value="Genomic_DNA"/>
</dbReference>
<gene>
    <name evidence="6" type="primary">scpB</name>
    <name evidence="6" type="ORF">HLUCCA11_08520</name>
</gene>
<proteinExistence type="predicted"/>
<dbReference type="AlphaFoldDB" id="A0A0P7ZZB0"/>
<dbReference type="STRING" id="1666911.HLUCCA11_08520"/>
<dbReference type="InterPro" id="IPR036390">
    <property type="entry name" value="WH_DNA-bd_sf"/>
</dbReference>
<dbReference type="PANTHER" id="PTHR34298">
    <property type="entry name" value="SEGREGATION AND CONDENSATION PROTEIN B"/>
    <property type="match status" value="1"/>
</dbReference>
<dbReference type="GO" id="GO:0051304">
    <property type="term" value="P:chromosome separation"/>
    <property type="evidence" value="ECO:0007669"/>
    <property type="project" value="InterPro"/>
</dbReference>
<feature type="compositionally biased region" description="Acidic residues" evidence="5">
    <location>
        <begin position="189"/>
        <end position="201"/>
    </location>
</feature>
<keyword evidence="3" id="KW-0159">Chromosome partition</keyword>
<evidence type="ECO:0000313" key="7">
    <source>
        <dbReference type="Proteomes" id="UP000050465"/>
    </source>
</evidence>
<name>A0A0P7ZZB0_9CYAN</name>
<keyword evidence="2" id="KW-0132">Cell division</keyword>
<dbReference type="InterPro" id="IPR005234">
    <property type="entry name" value="ScpB_csome_segregation"/>
</dbReference>
<evidence type="ECO:0000313" key="6">
    <source>
        <dbReference type="EMBL" id="KPQ35929.1"/>
    </source>
</evidence>